<name>A0A6A6A2B4_9PLEO</name>
<accession>A0A6A6A2B4</accession>
<feature type="compositionally biased region" description="Polar residues" evidence="1">
    <location>
        <begin position="60"/>
        <end position="82"/>
    </location>
</feature>
<proteinExistence type="predicted"/>
<dbReference type="RefSeq" id="XP_033519271.1">
    <property type="nucleotide sequence ID" value="XM_033671867.1"/>
</dbReference>
<sequence>MSANADSVKAGEPTNSKIAPSEPIGNSGHQVTSADTEEAPEFHVQILKAGTAPPAKTHQIDPNATNQDQYDNAGETITGSTSKDVHKSGGDAGGQKSTGGSMGVDEDAKDAKEPATRAADIKSATEQQPVSADQL</sequence>
<feature type="compositionally biased region" description="Gly residues" evidence="1">
    <location>
        <begin position="90"/>
        <end position="102"/>
    </location>
</feature>
<reference evidence="2" key="1">
    <citation type="journal article" date="2020" name="Stud. Mycol.">
        <title>101 Dothideomycetes genomes: a test case for predicting lifestyles and emergence of pathogens.</title>
        <authorList>
            <person name="Haridas S."/>
            <person name="Albert R."/>
            <person name="Binder M."/>
            <person name="Bloem J."/>
            <person name="Labutti K."/>
            <person name="Salamov A."/>
            <person name="Andreopoulos B."/>
            <person name="Baker S."/>
            <person name="Barry K."/>
            <person name="Bills G."/>
            <person name="Bluhm B."/>
            <person name="Cannon C."/>
            <person name="Castanera R."/>
            <person name="Culley D."/>
            <person name="Daum C."/>
            <person name="Ezra D."/>
            <person name="Gonzalez J."/>
            <person name="Henrissat B."/>
            <person name="Kuo A."/>
            <person name="Liang C."/>
            <person name="Lipzen A."/>
            <person name="Lutzoni F."/>
            <person name="Magnuson J."/>
            <person name="Mondo S."/>
            <person name="Nolan M."/>
            <person name="Ohm R."/>
            <person name="Pangilinan J."/>
            <person name="Park H.-J."/>
            <person name="Ramirez L."/>
            <person name="Alfaro M."/>
            <person name="Sun H."/>
            <person name="Tritt A."/>
            <person name="Yoshinaga Y."/>
            <person name="Zwiers L.-H."/>
            <person name="Turgeon B."/>
            <person name="Goodwin S."/>
            <person name="Spatafora J."/>
            <person name="Crous P."/>
            <person name="Grigoriev I."/>
        </authorList>
    </citation>
    <scope>NUCLEOTIDE SEQUENCE</scope>
    <source>
        <strain evidence="2">CBS 119687</strain>
    </source>
</reference>
<evidence type="ECO:0000256" key="1">
    <source>
        <dbReference type="SAM" id="MobiDB-lite"/>
    </source>
</evidence>
<dbReference type="Proteomes" id="UP000799771">
    <property type="component" value="Unassembled WGS sequence"/>
</dbReference>
<dbReference type="GeneID" id="54412299"/>
<gene>
    <name evidence="2" type="ORF">P153DRAFT_400948</name>
</gene>
<organism evidence="2 3">
    <name type="scientific">Dothidotthia symphoricarpi CBS 119687</name>
    <dbReference type="NCBI Taxonomy" id="1392245"/>
    <lineage>
        <taxon>Eukaryota</taxon>
        <taxon>Fungi</taxon>
        <taxon>Dikarya</taxon>
        <taxon>Ascomycota</taxon>
        <taxon>Pezizomycotina</taxon>
        <taxon>Dothideomycetes</taxon>
        <taxon>Pleosporomycetidae</taxon>
        <taxon>Pleosporales</taxon>
        <taxon>Dothidotthiaceae</taxon>
        <taxon>Dothidotthia</taxon>
    </lineage>
</organism>
<dbReference type="OrthoDB" id="3260716at2759"/>
<dbReference type="EMBL" id="ML977518">
    <property type="protein sequence ID" value="KAF2124878.1"/>
    <property type="molecule type" value="Genomic_DNA"/>
</dbReference>
<feature type="compositionally biased region" description="Polar residues" evidence="1">
    <location>
        <begin position="124"/>
        <end position="135"/>
    </location>
</feature>
<keyword evidence="3" id="KW-1185">Reference proteome</keyword>
<evidence type="ECO:0000313" key="3">
    <source>
        <dbReference type="Proteomes" id="UP000799771"/>
    </source>
</evidence>
<dbReference type="AlphaFoldDB" id="A0A6A6A2B4"/>
<protein>
    <submittedName>
        <fullName evidence="2">Uncharacterized protein</fullName>
    </submittedName>
</protein>
<evidence type="ECO:0000313" key="2">
    <source>
        <dbReference type="EMBL" id="KAF2124878.1"/>
    </source>
</evidence>
<feature type="region of interest" description="Disordered" evidence="1">
    <location>
        <begin position="1"/>
        <end position="135"/>
    </location>
</feature>